<organism evidence="1">
    <name type="scientific">marine metagenome</name>
    <dbReference type="NCBI Taxonomy" id="408172"/>
    <lineage>
        <taxon>unclassified sequences</taxon>
        <taxon>metagenomes</taxon>
        <taxon>ecological metagenomes</taxon>
    </lineage>
</organism>
<accession>A0A381XDL4</accession>
<dbReference type="AlphaFoldDB" id="A0A381XDL4"/>
<protein>
    <submittedName>
        <fullName evidence="1">Uncharacterized protein</fullName>
    </submittedName>
</protein>
<gene>
    <name evidence="1" type="ORF">METZ01_LOCUS115564</name>
</gene>
<name>A0A381XDL4_9ZZZZ</name>
<reference evidence="1" key="1">
    <citation type="submission" date="2018-05" db="EMBL/GenBank/DDBJ databases">
        <authorList>
            <person name="Lanie J.A."/>
            <person name="Ng W.-L."/>
            <person name="Kazmierczak K.M."/>
            <person name="Andrzejewski T.M."/>
            <person name="Davidsen T.M."/>
            <person name="Wayne K.J."/>
            <person name="Tettelin H."/>
            <person name="Glass J.I."/>
            <person name="Rusch D."/>
            <person name="Podicherti R."/>
            <person name="Tsui H.-C.T."/>
            <person name="Winkler M.E."/>
        </authorList>
    </citation>
    <scope>NUCLEOTIDE SEQUENCE</scope>
</reference>
<sequence length="44" mass="4939">MIRILHIVGILLLIPLVAMQLTKEVNWSLFDFIIMGAMLSITGL</sequence>
<evidence type="ECO:0000313" key="1">
    <source>
        <dbReference type="EMBL" id="SVA62710.1"/>
    </source>
</evidence>
<dbReference type="EMBL" id="UINC01014758">
    <property type="protein sequence ID" value="SVA62710.1"/>
    <property type="molecule type" value="Genomic_DNA"/>
</dbReference>
<feature type="non-terminal residue" evidence="1">
    <location>
        <position position="44"/>
    </location>
</feature>
<proteinExistence type="predicted"/>